<dbReference type="InterPro" id="IPR018060">
    <property type="entry name" value="HTH_AraC"/>
</dbReference>
<dbReference type="Gene3D" id="1.10.10.60">
    <property type="entry name" value="Homeodomain-like"/>
    <property type="match status" value="2"/>
</dbReference>
<dbReference type="PROSITE" id="PS00041">
    <property type="entry name" value="HTH_ARAC_FAMILY_1"/>
    <property type="match status" value="1"/>
</dbReference>
<dbReference type="PANTHER" id="PTHR43280:SF2">
    <property type="entry name" value="HTH-TYPE TRANSCRIPTIONAL REGULATOR EXSA"/>
    <property type="match status" value="1"/>
</dbReference>
<evidence type="ECO:0000313" key="7">
    <source>
        <dbReference type="EMBL" id="NHN29784.1"/>
    </source>
</evidence>
<keyword evidence="2" id="KW-0238">DNA-binding</keyword>
<evidence type="ECO:0000259" key="6">
    <source>
        <dbReference type="PROSITE" id="PS50110"/>
    </source>
</evidence>
<reference evidence="7" key="1">
    <citation type="submission" date="2020-03" db="EMBL/GenBank/DDBJ databases">
        <title>Draft sequencing of Paenibacilllus sp. S3N08.</title>
        <authorList>
            <person name="Kim D.-U."/>
        </authorList>
    </citation>
    <scope>NUCLEOTIDE SEQUENCE</scope>
    <source>
        <strain evidence="7">S3N08</strain>
    </source>
</reference>
<dbReference type="PANTHER" id="PTHR43280">
    <property type="entry name" value="ARAC-FAMILY TRANSCRIPTIONAL REGULATOR"/>
    <property type="match status" value="1"/>
</dbReference>
<proteinExistence type="predicted"/>
<dbReference type="EMBL" id="JAAOIW010000002">
    <property type="protein sequence ID" value="NHN29784.1"/>
    <property type="molecule type" value="Genomic_DNA"/>
</dbReference>
<feature type="domain" description="HTH araC/xylS-type" evidence="5">
    <location>
        <begin position="416"/>
        <end position="514"/>
    </location>
</feature>
<dbReference type="SUPFAM" id="SSF52172">
    <property type="entry name" value="CheY-like"/>
    <property type="match status" value="1"/>
</dbReference>
<dbReference type="CDD" id="cd17536">
    <property type="entry name" value="REC_YesN-like"/>
    <property type="match status" value="1"/>
</dbReference>
<dbReference type="PRINTS" id="PR00032">
    <property type="entry name" value="HTHARAC"/>
</dbReference>
<comment type="caution">
    <text evidence="7">The sequence shown here is derived from an EMBL/GenBank/DDBJ whole genome shotgun (WGS) entry which is preliminary data.</text>
</comment>
<dbReference type="PROSITE" id="PS01124">
    <property type="entry name" value="HTH_ARAC_FAMILY_2"/>
    <property type="match status" value="1"/>
</dbReference>
<evidence type="ECO:0000256" key="2">
    <source>
        <dbReference type="ARBA" id="ARBA00023125"/>
    </source>
</evidence>
<dbReference type="Proteomes" id="UP001165962">
    <property type="component" value="Unassembled WGS sequence"/>
</dbReference>
<dbReference type="PROSITE" id="PS50110">
    <property type="entry name" value="RESPONSE_REGULATORY"/>
    <property type="match status" value="1"/>
</dbReference>
<dbReference type="Pfam" id="PF12833">
    <property type="entry name" value="HTH_18"/>
    <property type="match status" value="1"/>
</dbReference>
<accession>A0ABX0J6V7</accession>
<keyword evidence="4" id="KW-0597">Phosphoprotein</keyword>
<organism evidence="7 8">
    <name type="scientific">Paenibacillus agricola</name>
    <dbReference type="NCBI Taxonomy" id="2716264"/>
    <lineage>
        <taxon>Bacteria</taxon>
        <taxon>Bacillati</taxon>
        <taxon>Bacillota</taxon>
        <taxon>Bacilli</taxon>
        <taxon>Bacillales</taxon>
        <taxon>Paenibacillaceae</taxon>
        <taxon>Paenibacillus</taxon>
    </lineage>
</organism>
<keyword evidence="1" id="KW-0805">Transcription regulation</keyword>
<keyword evidence="3" id="KW-0804">Transcription</keyword>
<evidence type="ECO:0000313" key="8">
    <source>
        <dbReference type="Proteomes" id="UP001165962"/>
    </source>
</evidence>
<dbReference type="InterPro" id="IPR020449">
    <property type="entry name" value="Tscrpt_reg_AraC-type_HTH"/>
</dbReference>
<protein>
    <submittedName>
        <fullName evidence="7">Response regulator</fullName>
    </submittedName>
</protein>
<keyword evidence="8" id="KW-1185">Reference proteome</keyword>
<dbReference type="SUPFAM" id="SSF46689">
    <property type="entry name" value="Homeodomain-like"/>
    <property type="match status" value="2"/>
</dbReference>
<sequence length="518" mass="59516">MLKGKVLIVEDQPNFRKGLTKMFEEGQLGWKVVGEAANGQAALELLDQVKPDLVLTDIRMPIMDGIEFVGHLRTHYPDMLVVILTGYKNFEYAQAAVRLGALDLLIKPCTEHDVNQVMDKAYERFYEKYTLLEKQLVLLKQQEDQEIRAALLDLPYSTGSSKRLDEILMGQELWLLQWNYENMAIHDYGKHDMSLLQFAFSNIVEELIKEAGVHARPVLVERDRFVLISESNGMKDSLKEAIMVTTLQYLKIRTEMILMGAAPAAKHLAALYVRFKGSDSRTANLDPAGKSENIYGKTLSINQARVKELEVQLMSTILMGHEDSLQQLLDRIVRELPNQSPEDMKVGALSLSIALLGTMQKQFAPEENSLLAKIPIDMPETHWTTEEVTRWASEQVKNFLLLFNDWQALKNDNLIERAVKYIEEYYNEACRLTDVAAYVHLNSSYFSVLFKKTVGESFTRFVTRTRMDKAALLLRNTEMKIFEIACAVGFDEPNYFTNVFKQQYQMTPKEYRNYRDSE</sequence>
<feature type="domain" description="Response regulatory" evidence="6">
    <location>
        <begin position="5"/>
        <end position="122"/>
    </location>
</feature>
<dbReference type="InterPro" id="IPR009057">
    <property type="entry name" value="Homeodomain-like_sf"/>
</dbReference>
<dbReference type="InterPro" id="IPR011006">
    <property type="entry name" value="CheY-like_superfamily"/>
</dbReference>
<dbReference type="SMART" id="SM00342">
    <property type="entry name" value="HTH_ARAC"/>
    <property type="match status" value="1"/>
</dbReference>
<evidence type="ECO:0000256" key="4">
    <source>
        <dbReference type="PROSITE-ProRule" id="PRU00169"/>
    </source>
</evidence>
<gene>
    <name evidence="7" type="ORF">G9U52_08035</name>
</gene>
<feature type="modified residue" description="4-aspartylphosphate" evidence="4">
    <location>
        <position position="57"/>
    </location>
</feature>
<evidence type="ECO:0000256" key="1">
    <source>
        <dbReference type="ARBA" id="ARBA00023015"/>
    </source>
</evidence>
<dbReference type="InterPro" id="IPR001789">
    <property type="entry name" value="Sig_transdc_resp-reg_receiver"/>
</dbReference>
<dbReference type="Pfam" id="PF00072">
    <property type="entry name" value="Response_reg"/>
    <property type="match status" value="1"/>
</dbReference>
<evidence type="ECO:0000259" key="5">
    <source>
        <dbReference type="PROSITE" id="PS01124"/>
    </source>
</evidence>
<dbReference type="InterPro" id="IPR018062">
    <property type="entry name" value="HTH_AraC-typ_CS"/>
</dbReference>
<dbReference type="RefSeq" id="WP_166148057.1">
    <property type="nucleotide sequence ID" value="NZ_JAAOIW010000002.1"/>
</dbReference>
<dbReference type="Gene3D" id="3.40.50.2300">
    <property type="match status" value="1"/>
</dbReference>
<evidence type="ECO:0000256" key="3">
    <source>
        <dbReference type="ARBA" id="ARBA00023163"/>
    </source>
</evidence>
<dbReference type="SMART" id="SM00448">
    <property type="entry name" value="REC"/>
    <property type="match status" value="1"/>
</dbReference>
<name>A0ABX0J6V7_9BACL</name>